<feature type="domain" description="Histidine kinase" evidence="6">
    <location>
        <begin position="741"/>
        <end position="831"/>
    </location>
</feature>
<dbReference type="InterPro" id="IPR035965">
    <property type="entry name" value="PAS-like_dom_sf"/>
</dbReference>
<dbReference type="PANTHER" id="PTHR24421">
    <property type="entry name" value="NITRATE/NITRITE SENSOR PROTEIN NARX-RELATED"/>
    <property type="match status" value="1"/>
</dbReference>
<evidence type="ECO:0000259" key="6">
    <source>
        <dbReference type="PROSITE" id="PS50109"/>
    </source>
</evidence>
<evidence type="ECO:0000256" key="4">
    <source>
        <dbReference type="ARBA" id="ARBA00022840"/>
    </source>
</evidence>
<dbReference type="InterPro" id="IPR003594">
    <property type="entry name" value="HATPase_dom"/>
</dbReference>
<keyword evidence="9" id="KW-1185">Reference proteome</keyword>
<dbReference type="CDD" id="cd16917">
    <property type="entry name" value="HATPase_UhpB-NarQ-NarX-like"/>
    <property type="match status" value="1"/>
</dbReference>
<dbReference type="SUPFAM" id="SSF55874">
    <property type="entry name" value="ATPase domain of HSP90 chaperone/DNA topoisomerase II/histidine kinase"/>
    <property type="match status" value="1"/>
</dbReference>
<evidence type="ECO:0000313" key="9">
    <source>
        <dbReference type="Proteomes" id="UP000192940"/>
    </source>
</evidence>
<dbReference type="NCBIfam" id="TIGR00229">
    <property type="entry name" value="sensory_box"/>
    <property type="match status" value="3"/>
</dbReference>
<reference evidence="8 9" key="1">
    <citation type="submission" date="2017-04" db="EMBL/GenBank/DDBJ databases">
        <authorList>
            <person name="Afonso C.L."/>
            <person name="Miller P.J."/>
            <person name="Scott M.A."/>
            <person name="Spackman E."/>
            <person name="Goraichik I."/>
            <person name="Dimitrov K.M."/>
            <person name="Suarez D.L."/>
            <person name="Swayne D.E."/>
        </authorList>
    </citation>
    <scope>NUCLEOTIDE SEQUENCE [LARGE SCALE GENOMIC DNA]</scope>
    <source>
        <strain evidence="8 9">N3/975</strain>
    </source>
</reference>
<protein>
    <submittedName>
        <fullName evidence="8">PAS domain S-box-containing protein</fullName>
    </submittedName>
</protein>
<accession>A0A1X7HPZ7</accession>
<dbReference type="InterPro" id="IPR005467">
    <property type="entry name" value="His_kinase_dom"/>
</dbReference>
<dbReference type="Pfam" id="PF02518">
    <property type="entry name" value="HATPase_c"/>
    <property type="match status" value="1"/>
</dbReference>
<dbReference type="Pfam" id="PF13426">
    <property type="entry name" value="PAS_9"/>
    <property type="match status" value="3"/>
</dbReference>
<evidence type="ECO:0000313" key="8">
    <source>
        <dbReference type="EMBL" id="SMF89705.1"/>
    </source>
</evidence>
<dbReference type="PROSITE" id="PS50109">
    <property type="entry name" value="HIS_KIN"/>
    <property type="match status" value="1"/>
</dbReference>
<dbReference type="SUPFAM" id="SSF55785">
    <property type="entry name" value="PYP-like sensor domain (PAS domain)"/>
    <property type="match status" value="3"/>
</dbReference>
<dbReference type="STRING" id="1313296.SAMN05661091_4747"/>
<dbReference type="PANTHER" id="PTHR24421:SF60">
    <property type="entry name" value="SENSOR HISTIDINE KINASE COMP"/>
    <property type="match status" value="1"/>
</dbReference>
<name>A0A1X7HPZ7_9BACL</name>
<sequence>MGLNYIMLSLLEQFFNVVIVYMLCQCCSKSIGYCRHMGSAERKCNFLVKRRHFRYKSKVKPQQPSDCHEEQEDISFFEREFKESLERYGRLIDLSPQPMIVQNNERIIFINPAGVKWFGASSQAELIGRPIYDILPPHEIHKARKRMDHIVTHKYGQAIEYDIVTLKGQLIEAEVTGIYDEHTGYTIHIFYDISERKKMERAFKESMERYRRLVELSPIAIAVSKDEQLIYLNPSGIRIVGASGLQDIVGTSPWSWVVEEDRDWVKVARKELLENGYVSPKEVKIKRINGEIIDIVASAIYDNQSGTVEIVMEDITERKQVAQALMDSEQLNRQLIEISPVAMLLHKNFKYTYVNPKALSLLGASEPDDLMGRPILDMIHTDSKALVMDYINTVYQEQGAIQLGEHRIMRFDGSVIDVEAVSASVPFKGAGTAVTIVRDITEQKRVEEDRKYAEDMIRESEDRYFRLQMSLDQFSSDLFGMVKVEDLNSRFVREVCQVISTDRVSFIEVDRNSNVTVTHGNHQIPQYILETILEQCAENLPLCEMIDTLDGHFVKIGEIHGKSCILCVGENSPFLLIQATKVWLETISRYVSVLYDNFRAIEDLTRELEQFASQQTTPVWLLRFMFQLSENERKHLAQDLHDAALQEQIIWYRRLDQLISERNIPKDSLQELECIKQGLLDVIYQIRITCNELRPPLLKEVGLERSLEALFEFTQLRSDYAIRFDCMDVSHDLNDDLIIGLYRIVQEMLANASKHSNATQVIIKLYSDDLDMIHLNYEDNGIGMNVMEKISIFGSMGVYGIKERVRSMDGEIEFVSSPHNGLSILISVPIS</sequence>
<feature type="domain" description="PAS" evidence="7">
    <location>
        <begin position="328"/>
        <end position="398"/>
    </location>
</feature>
<dbReference type="InterPro" id="IPR036890">
    <property type="entry name" value="HATPase_C_sf"/>
</dbReference>
<dbReference type="Proteomes" id="UP000192940">
    <property type="component" value="Chromosome I"/>
</dbReference>
<evidence type="ECO:0000256" key="2">
    <source>
        <dbReference type="ARBA" id="ARBA00022741"/>
    </source>
</evidence>
<dbReference type="GO" id="GO:0000160">
    <property type="term" value="P:phosphorelay signal transduction system"/>
    <property type="evidence" value="ECO:0007669"/>
    <property type="project" value="UniProtKB-KW"/>
</dbReference>
<gene>
    <name evidence="8" type="ORF">SAMN05661091_4747</name>
</gene>
<dbReference type="InterPro" id="IPR050482">
    <property type="entry name" value="Sensor_HK_TwoCompSys"/>
</dbReference>
<dbReference type="Gene3D" id="3.30.565.10">
    <property type="entry name" value="Histidine kinase-like ATPase, C-terminal domain"/>
    <property type="match status" value="1"/>
</dbReference>
<evidence type="ECO:0000256" key="5">
    <source>
        <dbReference type="ARBA" id="ARBA00023012"/>
    </source>
</evidence>
<dbReference type="SMART" id="SM00091">
    <property type="entry name" value="PAS"/>
    <property type="match status" value="3"/>
</dbReference>
<keyword evidence="1" id="KW-0808">Transferase</keyword>
<dbReference type="AlphaFoldDB" id="A0A1X7HPZ7"/>
<dbReference type="GO" id="GO:0005524">
    <property type="term" value="F:ATP binding"/>
    <property type="evidence" value="ECO:0007669"/>
    <property type="project" value="UniProtKB-KW"/>
</dbReference>
<keyword evidence="5" id="KW-0902">Two-component regulatory system</keyword>
<dbReference type="InterPro" id="IPR000014">
    <property type="entry name" value="PAS"/>
</dbReference>
<proteinExistence type="predicted"/>
<organism evidence="8 9">
    <name type="scientific">Paenibacillus uliginis N3/975</name>
    <dbReference type="NCBI Taxonomy" id="1313296"/>
    <lineage>
        <taxon>Bacteria</taxon>
        <taxon>Bacillati</taxon>
        <taxon>Bacillota</taxon>
        <taxon>Bacilli</taxon>
        <taxon>Bacillales</taxon>
        <taxon>Paenibacillaceae</taxon>
        <taxon>Paenibacillus</taxon>
    </lineage>
</organism>
<dbReference type="EMBL" id="LT840184">
    <property type="protein sequence ID" value="SMF89705.1"/>
    <property type="molecule type" value="Genomic_DNA"/>
</dbReference>
<dbReference type="PROSITE" id="PS50112">
    <property type="entry name" value="PAS"/>
    <property type="match status" value="1"/>
</dbReference>
<evidence type="ECO:0000256" key="3">
    <source>
        <dbReference type="ARBA" id="ARBA00022777"/>
    </source>
</evidence>
<evidence type="ECO:0000256" key="1">
    <source>
        <dbReference type="ARBA" id="ARBA00022679"/>
    </source>
</evidence>
<dbReference type="Gene3D" id="3.30.450.20">
    <property type="entry name" value="PAS domain"/>
    <property type="match status" value="3"/>
</dbReference>
<dbReference type="GO" id="GO:0016301">
    <property type="term" value="F:kinase activity"/>
    <property type="evidence" value="ECO:0007669"/>
    <property type="project" value="UniProtKB-KW"/>
</dbReference>
<keyword evidence="4" id="KW-0067">ATP-binding</keyword>
<keyword evidence="2" id="KW-0547">Nucleotide-binding</keyword>
<dbReference type="CDD" id="cd00130">
    <property type="entry name" value="PAS"/>
    <property type="match status" value="2"/>
</dbReference>
<keyword evidence="3" id="KW-0418">Kinase</keyword>
<evidence type="ECO:0000259" key="7">
    <source>
        <dbReference type="PROSITE" id="PS50112"/>
    </source>
</evidence>